<comment type="caution">
    <text evidence="2">The sequence shown here is derived from an EMBL/GenBank/DDBJ whole genome shotgun (WGS) entry which is preliminary data.</text>
</comment>
<dbReference type="EMBL" id="JAUZQC010000007">
    <property type="protein sequence ID" value="KAK5868994.1"/>
    <property type="molecule type" value="Genomic_DNA"/>
</dbReference>
<evidence type="ECO:0000256" key="1">
    <source>
        <dbReference type="SAM" id="MobiDB-lite"/>
    </source>
</evidence>
<evidence type="ECO:0000313" key="2">
    <source>
        <dbReference type="EMBL" id="KAK5868994.1"/>
    </source>
</evidence>
<gene>
    <name evidence="2" type="ORF">PBY51_009960</name>
</gene>
<evidence type="ECO:0000313" key="3">
    <source>
        <dbReference type="Proteomes" id="UP001346869"/>
    </source>
</evidence>
<feature type="region of interest" description="Disordered" evidence="1">
    <location>
        <begin position="25"/>
        <end position="48"/>
    </location>
</feature>
<sequence length="196" mass="21184">MCFAESLLDESEVSVSTQLTTLGELTPAATQDPANRPGPSAPVEPSASAGIQLEGCQKFWEQPSASAQALGIATPNIEWLKSNEAYGLFDRLSKYKNTKGETMERKLLKEDGVPSTPTSCVHQGSSAQHAGVLHDPCLLLAASRCDEDHDPLPQHQLPCAAWGIPGEEGLRQLRQASVWHDIQLYPPDGEIEMPTL</sequence>
<accession>A0AAN8AUB2</accession>
<reference evidence="2 3" key="2">
    <citation type="journal article" date="2023" name="Mol. Biol. Evol.">
        <title>Genomics of Secondarily Temperate Adaptation in the Only Non-Antarctic Icefish.</title>
        <authorList>
            <person name="Rivera-Colon A.G."/>
            <person name="Rayamajhi N."/>
            <person name="Minhas B.F."/>
            <person name="Madrigal G."/>
            <person name="Bilyk K.T."/>
            <person name="Yoon V."/>
            <person name="Hune M."/>
            <person name="Gregory S."/>
            <person name="Cheng C.H.C."/>
            <person name="Catchen J.M."/>
        </authorList>
    </citation>
    <scope>NUCLEOTIDE SEQUENCE [LARGE SCALE GENOMIC DNA]</scope>
    <source>
        <strain evidence="2">JMC-PN-2008</strain>
    </source>
</reference>
<reference evidence="2 3" key="1">
    <citation type="journal article" date="2023" name="Genes (Basel)">
        <title>Chromosome-Level Genome Assembly and Circadian Gene Repertoire of the Patagonia Blennie Eleginops maclovinus-The Closest Ancestral Proxy of Antarctic Cryonotothenioids.</title>
        <authorList>
            <person name="Cheng C.C."/>
            <person name="Rivera-Colon A.G."/>
            <person name="Minhas B.F."/>
            <person name="Wilson L."/>
            <person name="Rayamajhi N."/>
            <person name="Vargas-Chacoff L."/>
            <person name="Catchen J.M."/>
        </authorList>
    </citation>
    <scope>NUCLEOTIDE SEQUENCE [LARGE SCALE GENOMIC DNA]</scope>
    <source>
        <strain evidence="2">JMC-PN-2008</strain>
    </source>
</reference>
<keyword evidence="3" id="KW-1185">Reference proteome</keyword>
<dbReference type="Proteomes" id="UP001346869">
    <property type="component" value="Unassembled WGS sequence"/>
</dbReference>
<protein>
    <submittedName>
        <fullName evidence="2">Uncharacterized protein</fullName>
    </submittedName>
</protein>
<proteinExistence type="predicted"/>
<name>A0AAN8AUB2_ELEMC</name>
<dbReference type="AlphaFoldDB" id="A0AAN8AUB2"/>
<organism evidence="2 3">
    <name type="scientific">Eleginops maclovinus</name>
    <name type="common">Patagonian blennie</name>
    <name type="synonym">Eleginus maclovinus</name>
    <dbReference type="NCBI Taxonomy" id="56733"/>
    <lineage>
        <taxon>Eukaryota</taxon>
        <taxon>Metazoa</taxon>
        <taxon>Chordata</taxon>
        <taxon>Craniata</taxon>
        <taxon>Vertebrata</taxon>
        <taxon>Euteleostomi</taxon>
        <taxon>Actinopterygii</taxon>
        <taxon>Neopterygii</taxon>
        <taxon>Teleostei</taxon>
        <taxon>Neoteleostei</taxon>
        <taxon>Acanthomorphata</taxon>
        <taxon>Eupercaria</taxon>
        <taxon>Perciformes</taxon>
        <taxon>Notothenioidei</taxon>
        <taxon>Eleginopidae</taxon>
        <taxon>Eleginops</taxon>
    </lineage>
</organism>